<evidence type="ECO:0000313" key="7">
    <source>
        <dbReference type="WBParaSite" id="jg23166"/>
    </source>
</evidence>
<keyword evidence="6" id="KW-1185">Reference proteome</keyword>
<evidence type="ECO:0000313" key="6">
    <source>
        <dbReference type="Proteomes" id="UP000887574"/>
    </source>
</evidence>
<dbReference type="GO" id="GO:0016020">
    <property type="term" value="C:membrane"/>
    <property type="evidence" value="ECO:0007669"/>
    <property type="project" value="UniProtKB-SubCell"/>
</dbReference>
<keyword evidence="3 5" id="KW-1133">Transmembrane helix</keyword>
<evidence type="ECO:0000256" key="3">
    <source>
        <dbReference type="ARBA" id="ARBA00022989"/>
    </source>
</evidence>
<organism evidence="6 7">
    <name type="scientific">Ditylenchus dipsaci</name>
    <dbReference type="NCBI Taxonomy" id="166011"/>
    <lineage>
        <taxon>Eukaryota</taxon>
        <taxon>Metazoa</taxon>
        <taxon>Ecdysozoa</taxon>
        <taxon>Nematoda</taxon>
        <taxon>Chromadorea</taxon>
        <taxon>Rhabditida</taxon>
        <taxon>Tylenchina</taxon>
        <taxon>Tylenchomorpha</taxon>
        <taxon>Sphaerularioidea</taxon>
        <taxon>Anguinidae</taxon>
        <taxon>Anguininae</taxon>
        <taxon>Ditylenchus</taxon>
    </lineage>
</organism>
<evidence type="ECO:0000256" key="5">
    <source>
        <dbReference type="SAM" id="Phobius"/>
    </source>
</evidence>
<keyword evidence="4 5" id="KW-0472">Membrane</keyword>
<dbReference type="Proteomes" id="UP000887574">
    <property type="component" value="Unplaced"/>
</dbReference>
<dbReference type="WBParaSite" id="jg23166">
    <property type="protein sequence ID" value="jg23166"/>
    <property type="gene ID" value="jg23166"/>
</dbReference>
<dbReference type="InterPro" id="IPR019408">
    <property type="entry name" value="7TM_GPCR_serpentine_rcpt_Srab"/>
</dbReference>
<evidence type="ECO:0000256" key="2">
    <source>
        <dbReference type="ARBA" id="ARBA00022692"/>
    </source>
</evidence>
<evidence type="ECO:0000256" key="4">
    <source>
        <dbReference type="ARBA" id="ARBA00023136"/>
    </source>
</evidence>
<feature type="transmembrane region" description="Helical" evidence="5">
    <location>
        <begin position="112"/>
        <end position="132"/>
    </location>
</feature>
<dbReference type="PANTHER" id="PTHR23128:SF132">
    <property type="entry name" value="SERPENTINE RECEPTOR, CLASS E (EPSILON)-RELATED"/>
    <property type="match status" value="1"/>
</dbReference>
<reference evidence="7" key="1">
    <citation type="submission" date="2022-11" db="UniProtKB">
        <authorList>
            <consortium name="WormBaseParasite"/>
        </authorList>
    </citation>
    <scope>IDENTIFICATION</scope>
</reference>
<feature type="transmembrane region" description="Helical" evidence="5">
    <location>
        <begin position="248"/>
        <end position="268"/>
    </location>
</feature>
<feature type="transmembrane region" description="Helical" evidence="5">
    <location>
        <begin position="23"/>
        <end position="42"/>
    </location>
</feature>
<evidence type="ECO:0000256" key="1">
    <source>
        <dbReference type="ARBA" id="ARBA00004141"/>
    </source>
</evidence>
<proteinExistence type="predicted"/>
<dbReference type="Gene3D" id="1.20.1070.10">
    <property type="entry name" value="Rhodopsin 7-helix transmembrane proteins"/>
    <property type="match status" value="1"/>
</dbReference>
<dbReference type="PANTHER" id="PTHR23128">
    <property type="entry name" value="SERPENTINE RECEPTOR, CLASS E (EPSILON)-RELATED"/>
    <property type="match status" value="1"/>
</dbReference>
<comment type="subcellular location">
    <subcellularLocation>
        <location evidence="1">Membrane</location>
        <topology evidence="1">Multi-pass membrane protein</topology>
    </subcellularLocation>
</comment>
<feature type="transmembrane region" description="Helical" evidence="5">
    <location>
        <begin position="210"/>
        <end position="228"/>
    </location>
</feature>
<feature type="transmembrane region" description="Helical" evidence="5">
    <location>
        <begin position="62"/>
        <end position="91"/>
    </location>
</feature>
<dbReference type="AlphaFoldDB" id="A0A915DSV1"/>
<keyword evidence="2 5" id="KW-0812">Transmembrane</keyword>
<dbReference type="Pfam" id="PF10292">
    <property type="entry name" value="7TM_GPCR_Srab"/>
    <property type="match status" value="1"/>
</dbReference>
<accession>A0A915DSV1</accession>
<feature type="transmembrane region" description="Helical" evidence="5">
    <location>
        <begin position="160"/>
        <end position="180"/>
    </location>
</feature>
<sequence>MNESTYEYSTLERANLMLLIIEWIYNAISLIQLCSIALQYTVTFTTRIANHINVAYAEKPRIVTNTLCVIIGAFNGASIFSCVITILNIALERLLATLLKNSYEMRSHGIGMLILLFTILLGISVSMAGFVYDIRMGYFDLWSSTESCFAVHLHPQIYPLAWITAAVCCFIGSLVIFRLYKYNKKQRKCLAGDTLSSRYQYNENMITTKALAPAISGYAFFCVPGLFLSGYTTYLMLRDGEHDAFVQLLLQILYMMADAYQMFFIIYVTHNYLPLKSVVKKDLQKLFRLSSSRVDEETRSHGCEAYKSDPELMTNTYFSELDKCWGIEKNKRKR</sequence>
<name>A0A915DSV1_9BILA</name>
<dbReference type="SUPFAM" id="SSF81321">
    <property type="entry name" value="Family A G protein-coupled receptor-like"/>
    <property type="match status" value="1"/>
</dbReference>
<protein>
    <submittedName>
        <fullName evidence="7">G-protein coupled receptors family 1 profile domain-containing protein</fullName>
    </submittedName>
</protein>